<gene>
    <name evidence="1" type="ORF">NEZAVI_LOCUS14212</name>
</gene>
<dbReference type="Proteomes" id="UP001152798">
    <property type="component" value="Chromosome 6"/>
</dbReference>
<proteinExistence type="predicted"/>
<reference evidence="1" key="1">
    <citation type="submission" date="2022-01" db="EMBL/GenBank/DDBJ databases">
        <authorList>
            <person name="King R."/>
        </authorList>
    </citation>
    <scope>NUCLEOTIDE SEQUENCE</scope>
</reference>
<dbReference type="OrthoDB" id="6624189at2759"/>
<sequence>MLQDRLAKLTYETKVRGKRHRGRPMKTWKIRIKEAFEEDWTAREEIN</sequence>
<evidence type="ECO:0000313" key="1">
    <source>
        <dbReference type="EMBL" id="CAH1406224.1"/>
    </source>
</evidence>
<protein>
    <submittedName>
        <fullName evidence="1">Uncharacterized protein</fullName>
    </submittedName>
</protein>
<accession>A0A9P0MV64</accession>
<dbReference type="AlphaFoldDB" id="A0A9P0MV64"/>
<dbReference type="EMBL" id="OV725082">
    <property type="protein sequence ID" value="CAH1406224.1"/>
    <property type="molecule type" value="Genomic_DNA"/>
</dbReference>
<name>A0A9P0MV64_NEZVI</name>
<keyword evidence="2" id="KW-1185">Reference proteome</keyword>
<organism evidence="1 2">
    <name type="scientific">Nezara viridula</name>
    <name type="common">Southern green stink bug</name>
    <name type="synonym">Cimex viridulus</name>
    <dbReference type="NCBI Taxonomy" id="85310"/>
    <lineage>
        <taxon>Eukaryota</taxon>
        <taxon>Metazoa</taxon>
        <taxon>Ecdysozoa</taxon>
        <taxon>Arthropoda</taxon>
        <taxon>Hexapoda</taxon>
        <taxon>Insecta</taxon>
        <taxon>Pterygota</taxon>
        <taxon>Neoptera</taxon>
        <taxon>Paraneoptera</taxon>
        <taxon>Hemiptera</taxon>
        <taxon>Heteroptera</taxon>
        <taxon>Panheteroptera</taxon>
        <taxon>Pentatomomorpha</taxon>
        <taxon>Pentatomoidea</taxon>
        <taxon>Pentatomidae</taxon>
        <taxon>Pentatominae</taxon>
        <taxon>Nezara</taxon>
    </lineage>
</organism>
<evidence type="ECO:0000313" key="2">
    <source>
        <dbReference type="Proteomes" id="UP001152798"/>
    </source>
</evidence>